<evidence type="ECO:0008006" key="5">
    <source>
        <dbReference type="Google" id="ProtNLM"/>
    </source>
</evidence>
<dbReference type="KEGG" id="nml:Namu_3853"/>
<dbReference type="InParanoid" id="C8XGR8"/>
<evidence type="ECO:0000256" key="2">
    <source>
        <dbReference type="SAM" id="Phobius"/>
    </source>
</evidence>
<dbReference type="HOGENOM" id="CLU_149299_1_0_11"/>
<organism evidence="3 4">
    <name type="scientific">Nakamurella multipartita (strain ATCC 700099 / DSM 44233 / CIP 104796 / JCM 9543 / NBRC 105858 / Y-104)</name>
    <name type="common">Microsphaera multipartita</name>
    <dbReference type="NCBI Taxonomy" id="479431"/>
    <lineage>
        <taxon>Bacteria</taxon>
        <taxon>Bacillati</taxon>
        <taxon>Actinomycetota</taxon>
        <taxon>Actinomycetes</taxon>
        <taxon>Nakamurellales</taxon>
        <taxon>Nakamurellaceae</taxon>
        <taxon>Nakamurella</taxon>
    </lineage>
</organism>
<dbReference type="AlphaFoldDB" id="C8XGR8"/>
<dbReference type="STRING" id="479431.Namu_3853"/>
<proteinExistence type="predicted"/>
<evidence type="ECO:0000313" key="3">
    <source>
        <dbReference type="EMBL" id="ACV80149.1"/>
    </source>
</evidence>
<accession>C8XGR8</accession>
<keyword evidence="2" id="KW-0472">Membrane</keyword>
<dbReference type="RefSeq" id="WP_015748976.1">
    <property type="nucleotide sequence ID" value="NC_013235.1"/>
</dbReference>
<gene>
    <name evidence="3" type="ordered locus">Namu_3853</name>
</gene>
<reference evidence="4" key="1">
    <citation type="submission" date="2009-09" db="EMBL/GenBank/DDBJ databases">
        <title>The complete genome of Nakamurella multipartita DSM 44233.</title>
        <authorList>
            <consortium name="US DOE Joint Genome Institute (JGI-PGF)"/>
            <person name="Lucas S."/>
            <person name="Copeland A."/>
            <person name="Lapidus A."/>
            <person name="Glavina del Rio T."/>
            <person name="Dalin E."/>
            <person name="Tice H."/>
            <person name="Bruce D."/>
            <person name="Goodwin L."/>
            <person name="Pitluck S."/>
            <person name="Kyrpides N."/>
            <person name="Mavromatis K."/>
            <person name="Ivanova N."/>
            <person name="Ovchinnikova G."/>
            <person name="Sims D."/>
            <person name="Meincke L."/>
            <person name="Brettin T."/>
            <person name="Detter J.C."/>
            <person name="Han C."/>
            <person name="Larimer F."/>
            <person name="Land M."/>
            <person name="Hauser L."/>
            <person name="Markowitz V."/>
            <person name="Cheng J.-F."/>
            <person name="Hugenholtz P."/>
            <person name="Woyke T."/>
            <person name="Wu D."/>
            <person name="Klenk H.-P."/>
            <person name="Eisen J.A."/>
        </authorList>
    </citation>
    <scope>NUCLEOTIDE SEQUENCE [LARGE SCALE GENOMIC DNA]</scope>
    <source>
        <strain evidence="4">ATCC 700099 / DSM 44233 / CIP 104796 / JCM 9543 / NBRC 105858 / Y-104</strain>
    </source>
</reference>
<feature type="transmembrane region" description="Helical" evidence="2">
    <location>
        <begin position="6"/>
        <end position="24"/>
    </location>
</feature>
<dbReference type="OrthoDB" id="3579065at2"/>
<reference evidence="3 4" key="2">
    <citation type="journal article" date="2010" name="Stand. Genomic Sci.">
        <title>Complete genome sequence of Nakamurella multipartita type strain (Y-104).</title>
        <authorList>
            <person name="Tice H."/>
            <person name="Mayilraj S."/>
            <person name="Sims D."/>
            <person name="Lapidus A."/>
            <person name="Nolan M."/>
            <person name="Lucas S."/>
            <person name="Glavina Del Rio T."/>
            <person name="Copeland A."/>
            <person name="Cheng J.F."/>
            <person name="Meincke L."/>
            <person name="Bruce D."/>
            <person name="Goodwin L."/>
            <person name="Pitluck S."/>
            <person name="Ivanova N."/>
            <person name="Mavromatis K."/>
            <person name="Ovchinnikova G."/>
            <person name="Pati A."/>
            <person name="Chen A."/>
            <person name="Palaniappan K."/>
            <person name="Land M."/>
            <person name="Hauser L."/>
            <person name="Chang Y.J."/>
            <person name="Jeffries C.D."/>
            <person name="Detter J.C."/>
            <person name="Brettin T."/>
            <person name="Rohde M."/>
            <person name="Goker M."/>
            <person name="Bristow J."/>
            <person name="Eisen J.A."/>
            <person name="Markowitz V."/>
            <person name="Hugenholtz P."/>
            <person name="Kyrpides N.C."/>
            <person name="Klenk H.P."/>
            <person name="Chen F."/>
        </authorList>
    </citation>
    <scope>NUCLEOTIDE SEQUENCE [LARGE SCALE GENOMIC DNA]</scope>
    <source>
        <strain evidence="4">ATCC 700099 / DSM 44233 / CIP 104796 / JCM 9543 / NBRC 105858 / Y-104</strain>
    </source>
</reference>
<dbReference type="EMBL" id="CP001737">
    <property type="protein sequence ID" value="ACV80149.1"/>
    <property type="molecule type" value="Genomic_DNA"/>
</dbReference>
<dbReference type="Pfam" id="PF07371">
    <property type="entry name" value="DUF1490"/>
    <property type="match status" value="1"/>
</dbReference>
<dbReference type="eggNOG" id="ENOG5033KPG">
    <property type="taxonomic scope" value="Bacteria"/>
</dbReference>
<feature type="region of interest" description="Disordered" evidence="1">
    <location>
        <begin position="73"/>
        <end position="94"/>
    </location>
</feature>
<protein>
    <recommendedName>
        <fullName evidence="5">DUF1490 family protein</fullName>
    </recommendedName>
</protein>
<sequence length="94" mass="9675" precursor="true">MVTGHLAARAAGMLISGVAGAIVVDRLKQRSTGRGLNQAAVAVTALALRGKRRVEAGAENLRLGAGDVVAQAREKIGEQAPPPAQSAQPHEHDH</sequence>
<evidence type="ECO:0000313" key="4">
    <source>
        <dbReference type="Proteomes" id="UP000002218"/>
    </source>
</evidence>
<name>C8XGR8_NAKMY</name>
<keyword evidence="4" id="KW-1185">Reference proteome</keyword>
<keyword evidence="2" id="KW-1133">Transmembrane helix</keyword>
<dbReference type="InterPro" id="IPR009963">
    <property type="entry name" value="DUF1490"/>
</dbReference>
<keyword evidence="2" id="KW-0812">Transmembrane</keyword>
<dbReference type="Proteomes" id="UP000002218">
    <property type="component" value="Chromosome"/>
</dbReference>
<evidence type="ECO:0000256" key="1">
    <source>
        <dbReference type="SAM" id="MobiDB-lite"/>
    </source>
</evidence>